<evidence type="ECO:0000313" key="2">
    <source>
        <dbReference type="WBParaSite" id="nRc.2.0.1.t02953-RA"/>
    </source>
</evidence>
<organism evidence="1 2">
    <name type="scientific">Romanomermis culicivorax</name>
    <name type="common">Nematode worm</name>
    <dbReference type="NCBI Taxonomy" id="13658"/>
    <lineage>
        <taxon>Eukaryota</taxon>
        <taxon>Metazoa</taxon>
        <taxon>Ecdysozoa</taxon>
        <taxon>Nematoda</taxon>
        <taxon>Enoplea</taxon>
        <taxon>Dorylaimia</taxon>
        <taxon>Mermithida</taxon>
        <taxon>Mermithoidea</taxon>
        <taxon>Mermithidae</taxon>
        <taxon>Romanomermis</taxon>
    </lineage>
</organism>
<dbReference type="AlphaFoldDB" id="A0A915HLW0"/>
<dbReference type="Proteomes" id="UP000887565">
    <property type="component" value="Unplaced"/>
</dbReference>
<name>A0A915HLW0_ROMCU</name>
<sequence length="67" mass="7613">MSGSSKIPTLLQGSWFRNVSRAVFRVLAALGELRFGGPHFSNNYYMYTAPFLDIVTKDDLVKEEEQI</sequence>
<evidence type="ECO:0000313" key="1">
    <source>
        <dbReference type="Proteomes" id="UP000887565"/>
    </source>
</evidence>
<reference evidence="2" key="1">
    <citation type="submission" date="2022-11" db="UniProtKB">
        <authorList>
            <consortium name="WormBaseParasite"/>
        </authorList>
    </citation>
    <scope>IDENTIFICATION</scope>
</reference>
<proteinExistence type="predicted"/>
<dbReference type="WBParaSite" id="nRc.2.0.1.t02953-RA">
    <property type="protein sequence ID" value="nRc.2.0.1.t02953-RA"/>
    <property type="gene ID" value="nRc.2.0.1.g02953"/>
</dbReference>
<protein>
    <submittedName>
        <fullName evidence="2">Uncharacterized protein</fullName>
    </submittedName>
</protein>
<keyword evidence="1" id="KW-1185">Reference proteome</keyword>
<accession>A0A915HLW0</accession>